<name>A0A177B2F6_9BILA</name>
<proteinExistence type="predicted"/>
<dbReference type="EMBL" id="LWCA01000468">
    <property type="protein sequence ID" value="OAF68320.1"/>
    <property type="molecule type" value="Genomic_DNA"/>
</dbReference>
<accession>A0A177B2F6</accession>
<evidence type="ECO:0000313" key="2">
    <source>
        <dbReference type="Proteomes" id="UP000078046"/>
    </source>
</evidence>
<dbReference type="AlphaFoldDB" id="A0A177B2F6"/>
<feature type="non-terminal residue" evidence="1">
    <location>
        <position position="132"/>
    </location>
</feature>
<keyword evidence="2" id="KW-1185">Reference proteome</keyword>
<evidence type="ECO:0000313" key="1">
    <source>
        <dbReference type="EMBL" id="OAF68320.1"/>
    </source>
</evidence>
<sequence>MNNIFNNEVIKKDKGLTACYEISKIIAKAYKPHTLGETSATCENQKKLLQENLKQFETFKKLHSKSNVNFYKLMSITADLIDQLEKAILGEEIGIDVLPRILDQLFGVNTQNSIEFSRPGTASKILRNVAST</sequence>
<organism evidence="1 2">
    <name type="scientific">Intoshia linei</name>
    <dbReference type="NCBI Taxonomy" id="1819745"/>
    <lineage>
        <taxon>Eukaryota</taxon>
        <taxon>Metazoa</taxon>
        <taxon>Spiralia</taxon>
        <taxon>Lophotrochozoa</taxon>
        <taxon>Mesozoa</taxon>
        <taxon>Orthonectida</taxon>
        <taxon>Rhopaluridae</taxon>
        <taxon>Intoshia</taxon>
    </lineage>
</organism>
<dbReference type="Proteomes" id="UP000078046">
    <property type="component" value="Unassembled WGS sequence"/>
</dbReference>
<protein>
    <submittedName>
        <fullName evidence="1">Uncharacterized protein</fullName>
    </submittedName>
</protein>
<gene>
    <name evidence="1" type="ORF">A3Q56_03934</name>
</gene>
<reference evidence="1 2" key="1">
    <citation type="submission" date="2016-04" db="EMBL/GenBank/DDBJ databases">
        <title>The genome of Intoshia linei affirms orthonectids as highly simplified spiralians.</title>
        <authorList>
            <person name="Mikhailov K.V."/>
            <person name="Slusarev G.S."/>
            <person name="Nikitin M.A."/>
            <person name="Logacheva M.D."/>
            <person name="Penin A."/>
            <person name="Aleoshin V."/>
            <person name="Panchin Y.V."/>
        </authorList>
    </citation>
    <scope>NUCLEOTIDE SEQUENCE [LARGE SCALE GENOMIC DNA]</scope>
    <source>
        <strain evidence="1">Intl2013</strain>
        <tissue evidence="1">Whole animal</tissue>
    </source>
</reference>
<comment type="caution">
    <text evidence="1">The sequence shown here is derived from an EMBL/GenBank/DDBJ whole genome shotgun (WGS) entry which is preliminary data.</text>
</comment>
<dbReference type="OrthoDB" id="538223at2759"/>